<gene>
    <name evidence="1" type="ORF">A8E72_29085</name>
</gene>
<comment type="caution">
    <text evidence="1">The sequence shown here is derived from an EMBL/GenBank/DDBJ whole genome shotgun (WGS) entry which is preliminary data.</text>
</comment>
<reference evidence="1 2" key="1">
    <citation type="submission" date="2016-08" db="EMBL/GenBank/DDBJ databases">
        <authorList>
            <person name="Seilhamer J.J."/>
        </authorList>
    </citation>
    <scope>NUCLEOTIDE SEQUENCE [LARGE SCALE GENOMIC DNA]</scope>
    <source>
        <strain evidence="1 2">VC14762</strain>
    </source>
</reference>
<name>A0A1V2VWI0_9BURK</name>
<dbReference type="EMBL" id="MUTJ01000089">
    <property type="protein sequence ID" value="ONU78521.1"/>
    <property type="molecule type" value="Genomic_DNA"/>
</dbReference>
<dbReference type="AlphaFoldDB" id="A0A1V2VWI0"/>
<dbReference type="RefSeq" id="WP_048988326.1">
    <property type="nucleotide sequence ID" value="NZ_CADETK010000033.1"/>
</dbReference>
<dbReference type="Proteomes" id="UP000188543">
    <property type="component" value="Unassembled WGS sequence"/>
</dbReference>
<protein>
    <submittedName>
        <fullName evidence="1">Uncharacterized protein</fullName>
    </submittedName>
</protein>
<proteinExistence type="predicted"/>
<sequence>MMTVPAVSVGYGGRASRASAPFAALQNRRFFPHREAACTTARNIAARPEAMLRGLPMST</sequence>
<evidence type="ECO:0000313" key="1">
    <source>
        <dbReference type="EMBL" id="ONU78521.1"/>
    </source>
</evidence>
<evidence type="ECO:0000313" key="2">
    <source>
        <dbReference type="Proteomes" id="UP000188543"/>
    </source>
</evidence>
<accession>A0A1V2VWI0</accession>
<organism evidence="1 2">
    <name type="scientific">Burkholderia cenocepacia</name>
    <dbReference type="NCBI Taxonomy" id="95486"/>
    <lineage>
        <taxon>Bacteria</taxon>
        <taxon>Pseudomonadati</taxon>
        <taxon>Pseudomonadota</taxon>
        <taxon>Betaproteobacteria</taxon>
        <taxon>Burkholderiales</taxon>
        <taxon>Burkholderiaceae</taxon>
        <taxon>Burkholderia</taxon>
        <taxon>Burkholderia cepacia complex</taxon>
    </lineage>
</organism>